<dbReference type="Proteomes" id="UP000832097">
    <property type="component" value="Chromosome"/>
</dbReference>
<dbReference type="RefSeq" id="WP_243557243.1">
    <property type="nucleotide sequence ID" value="NZ_CP094528.1"/>
</dbReference>
<dbReference type="InterPro" id="IPR029045">
    <property type="entry name" value="ClpP/crotonase-like_dom_sf"/>
</dbReference>
<evidence type="ECO:0000256" key="3">
    <source>
        <dbReference type="ARBA" id="ARBA00022801"/>
    </source>
</evidence>
<dbReference type="NCBIfam" id="NF004127">
    <property type="entry name" value="PRK05617.1"/>
    <property type="match status" value="1"/>
</dbReference>
<evidence type="ECO:0000313" key="6">
    <source>
        <dbReference type="Proteomes" id="UP000832097"/>
    </source>
</evidence>
<gene>
    <name evidence="5" type="ORF">MTO99_04260</name>
</gene>
<accession>A0ABY4C4A9</accession>
<dbReference type="PANTHER" id="PTHR43176:SF3">
    <property type="entry name" value="3-HYDROXYISOBUTYRYL-COA HYDROLASE, MITOCHONDRIAL"/>
    <property type="match status" value="1"/>
</dbReference>
<feature type="domain" description="Enoyl-CoA hydratase/isomerase" evidence="4">
    <location>
        <begin position="21"/>
        <end position="358"/>
    </location>
</feature>
<sequence length="388" mass="41361">MTVSVVQVHSPVSAVVVGRLGHLSLNRPDSINAIDLEMMHAMTETLDAWATDDAVDAVLLDGVGDYGFCAGGDFREILARAAEGMTIGTVFFRDEYRLIAKLAEYPKPVVSIMHGMTMGGGISLAGHASVRVVTDQVRLGQPETGYGFVPDGGATWRLARTPGEIGTYLALNSIDLTAADAVALGFADVIVPSERIGELTAALGDAASPEETVRRFATEAGPSPVLARRDWIDACYSADTVRDILERLWAFANGDEVEGLRAPDSADPDAAANAADAADTLLRLSPTALVATLRSVRAARDGESLRDALERELRLARWFTTQPDLFTGVQALVAQNTDSLHQASVPDWKPADLDDVDLIDIVAAMEMPLRHSVFPRGLGIPEEGADAE</sequence>
<dbReference type="EC" id="3.1.2.4" evidence="2"/>
<keyword evidence="6" id="KW-1185">Reference proteome</keyword>
<keyword evidence="3" id="KW-0378">Hydrolase</keyword>
<organism evidence="5 6">
    <name type="scientific">Agromyces larvae</name>
    <dbReference type="NCBI Taxonomy" id="2929802"/>
    <lineage>
        <taxon>Bacteria</taxon>
        <taxon>Bacillati</taxon>
        <taxon>Actinomycetota</taxon>
        <taxon>Actinomycetes</taxon>
        <taxon>Micrococcales</taxon>
        <taxon>Microbacteriaceae</taxon>
        <taxon>Agromyces</taxon>
    </lineage>
</organism>
<name>A0ABY4C4A9_9MICO</name>
<dbReference type="InterPro" id="IPR032259">
    <property type="entry name" value="HIBYL-CoA-H"/>
</dbReference>
<dbReference type="Gene3D" id="3.90.226.10">
    <property type="entry name" value="2-enoyl-CoA Hydratase, Chain A, domain 1"/>
    <property type="match status" value="1"/>
</dbReference>
<protein>
    <recommendedName>
        <fullName evidence="2">3-hydroxyisobutyryl-CoA hydrolase</fullName>
        <ecNumber evidence="2">3.1.2.4</ecNumber>
    </recommendedName>
</protein>
<evidence type="ECO:0000313" key="5">
    <source>
        <dbReference type="EMBL" id="UOE45001.1"/>
    </source>
</evidence>
<dbReference type="EMBL" id="CP094528">
    <property type="protein sequence ID" value="UOE45001.1"/>
    <property type="molecule type" value="Genomic_DNA"/>
</dbReference>
<dbReference type="PANTHER" id="PTHR43176">
    <property type="entry name" value="3-HYDROXYISOBUTYRYL-COA HYDROLASE-RELATED"/>
    <property type="match status" value="1"/>
</dbReference>
<evidence type="ECO:0000256" key="2">
    <source>
        <dbReference type="ARBA" id="ARBA00011915"/>
    </source>
</evidence>
<reference evidence="5 6" key="1">
    <citation type="submission" date="2022-03" db="EMBL/GenBank/DDBJ databases">
        <title>Mucilaginibacter sp. isolated from the gut of Protaetia brevitarsis seulensis larvae.</title>
        <authorList>
            <person name="Won M."/>
            <person name="Kim S.-J."/>
            <person name="Kwon S.-W."/>
        </authorList>
    </citation>
    <scope>NUCLEOTIDE SEQUENCE [LARGE SCALE GENOMIC DNA]</scope>
    <source>
        <strain evidence="5 6">CFWR-12</strain>
    </source>
</reference>
<evidence type="ECO:0000256" key="1">
    <source>
        <dbReference type="ARBA" id="ARBA00001709"/>
    </source>
</evidence>
<proteinExistence type="predicted"/>
<dbReference type="Pfam" id="PF16113">
    <property type="entry name" value="ECH_2"/>
    <property type="match status" value="1"/>
</dbReference>
<evidence type="ECO:0000259" key="4">
    <source>
        <dbReference type="Pfam" id="PF16113"/>
    </source>
</evidence>
<comment type="catalytic activity">
    <reaction evidence="1">
        <text>3-hydroxy-2-methylpropanoyl-CoA + H2O = 3-hydroxy-2-methylpropanoate + CoA + H(+)</text>
        <dbReference type="Rhea" id="RHEA:20888"/>
        <dbReference type="ChEBI" id="CHEBI:11805"/>
        <dbReference type="ChEBI" id="CHEBI:15377"/>
        <dbReference type="ChEBI" id="CHEBI:15378"/>
        <dbReference type="ChEBI" id="CHEBI:57287"/>
        <dbReference type="ChEBI" id="CHEBI:57340"/>
        <dbReference type="EC" id="3.1.2.4"/>
    </reaction>
</comment>
<dbReference type="SUPFAM" id="SSF52096">
    <property type="entry name" value="ClpP/crotonase"/>
    <property type="match status" value="1"/>
</dbReference>
<dbReference type="CDD" id="cd06558">
    <property type="entry name" value="crotonase-like"/>
    <property type="match status" value="1"/>
</dbReference>
<dbReference type="InterPro" id="IPR045004">
    <property type="entry name" value="ECH_dom"/>
</dbReference>